<dbReference type="Proteomes" id="UP000887581">
    <property type="component" value="Unplaced"/>
</dbReference>
<dbReference type="AlphaFoldDB" id="A0A915PU16"/>
<evidence type="ECO:0000313" key="2">
    <source>
        <dbReference type="WBParaSite" id="sdigi.contig256.g6755.t1"/>
    </source>
</evidence>
<organism evidence="1 2">
    <name type="scientific">Setaria digitata</name>
    <dbReference type="NCBI Taxonomy" id="48799"/>
    <lineage>
        <taxon>Eukaryota</taxon>
        <taxon>Metazoa</taxon>
        <taxon>Ecdysozoa</taxon>
        <taxon>Nematoda</taxon>
        <taxon>Chromadorea</taxon>
        <taxon>Rhabditida</taxon>
        <taxon>Spirurina</taxon>
        <taxon>Spiruromorpha</taxon>
        <taxon>Filarioidea</taxon>
        <taxon>Setariidae</taxon>
        <taxon>Setaria</taxon>
    </lineage>
</organism>
<reference evidence="2" key="1">
    <citation type="submission" date="2022-11" db="UniProtKB">
        <authorList>
            <consortium name="WormBaseParasite"/>
        </authorList>
    </citation>
    <scope>IDENTIFICATION</scope>
</reference>
<keyword evidence="1" id="KW-1185">Reference proteome</keyword>
<accession>A0A915PU16</accession>
<sequence>MASMEKARLEEEEVEGRKLIGDLKGHVKGLGECHCALHAVVGVSKQSESE</sequence>
<dbReference type="WBParaSite" id="sdigi.contig256.g6755.t1">
    <property type="protein sequence ID" value="sdigi.contig256.g6755.t1"/>
    <property type="gene ID" value="sdigi.contig256.g6755"/>
</dbReference>
<evidence type="ECO:0000313" key="1">
    <source>
        <dbReference type="Proteomes" id="UP000887581"/>
    </source>
</evidence>
<protein>
    <submittedName>
        <fullName evidence="2">Uncharacterized protein</fullName>
    </submittedName>
</protein>
<name>A0A915PU16_9BILA</name>
<proteinExistence type="predicted"/>